<dbReference type="Gene3D" id="2.60.40.10">
    <property type="entry name" value="Immunoglobulins"/>
    <property type="match status" value="1"/>
</dbReference>
<dbReference type="STRING" id="762845.BCR26_11900"/>
<evidence type="ECO:0008006" key="6">
    <source>
        <dbReference type="Google" id="ProtNLM"/>
    </source>
</evidence>
<dbReference type="InterPro" id="IPR029058">
    <property type="entry name" value="AB_hydrolase_fold"/>
</dbReference>
<dbReference type="RefSeq" id="WP_069698269.1">
    <property type="nucleotide sequence ID" value="NZ_JAGGMA010000023.1"/>
</dbReference>
<organism evidence="4 5">
    <name type="scientific">Enterococcus rivorum</name>
    <dbReference type="NCBI Taxonomy" id="762845"/>
    <lineage>
        <taxon>Bacteria</taxon>
        <taxon>Bacillati</taxon>
        <taxon>Bacillota</taxon>
        <taxon>Bacilli</taxon>
        <taxon>Lactobacillales</taxon>
        <taxon>Enterococcaceae</taxon>
        <taxon>Enterococcus</taxon>
    </lineage>
</organism>
<dbReference type="InterPro" id="IPR052920">
    <property type="entry name" value="DNA-binding_regulatory"/>
</dbReference>
<evidence type="ECO:0000313" key="4">
    <source>
        <dbReference type="EMBL" id="OEH82738.1"/>
    </source>
</evidence>
<reference evidence="4 5" key="1">
    <citation type="submission" date="2016-09" db="EMBL/GenBank/DDBJ databases">
        <authorList>
            <person name="Capua I."/>
            <person name="De Benedictis P."/>
            <person name="Joannis T."/>
            <person name="Lombin L.H."/>
            <person name="Cattoli G."/>
        </authorList>
    </citation>
    <scope>NUCLEOTIDE SEQUENCE [LARGE SCALE GENOMIC DNA]</scope>
    <source>
        <strain evidence="4 5">LMG 25899</strain>
    </source>
</reference>
<dbReference type="PANTHER" id="PTHR43358">
    <property type="entry name" value="ALPHA/BETA-HYDROLASE"/>
    <property type="match status" value="1"/>
</dbReference>
<dbReference type="Proteomes" id="UP000095256">
    <property type="component" value="Unassembled WGS sequence"/>
</dbReference>
<accession>A0A1E5KY55</accession>
<feature type="signal peptide" evidence="1">
    <location>
        <begin position="1"/>
        <end position="24"/>
    </location>
</feature>
<dbReference type="Gene3D" id="3.40.50.1820">
    <property type="entry name" value="alpha/beta hydrolase"/>
    <property type="match status" value="1"/>
</dbReference>
<dbReference type="InterPro" id="IPR022742">
    <property type="entry name" value="Hydrolase_4"/>
</dbReference>
<comment type="caution">
    <text evidence="4">The sequence shown here is derived from an EMBL/GenBank/DDBJ whole genome shotgun (WGS) entry which is preliminary data.</text>
</comment>
<evidence type="ECO:0000259" key="2">
    <source>
        <dbReference type="Pfam" id="PF12146"/>
    </source>
</evidence>
<feature type="domain" description="Bacterial Ig" evidence="3">
    <location>
        <begin position="622"/>
        <end position="682"/>
    </location>
</feature>
<sequence length="686" mass="76252">MKKILSGLLLTVLLLNVATPTVLASTSDYVEVEKGVYWINSKGTADNMGKISGRSMVESNEGEKFEKKSPEERAALPKEEQEIIASIEQYINGQVNLKGRSITGDTIEDAMVSLAFDFGFKRNNLLFDMIAGLNGSNEAVDSDEYTAWYNSLTNTSERTLTVFDEPTGKNLRLYSRYIDNSSSKTVILHTGYRAPQNGMMRAAKFFSDNGYNVLQPDTRSHNVSEGEYITFGYYEKNDLNQWIDQEVAQKPGQEVVLYGNSMGAATTMMSQATPHPNVKAYIEDCGYSSLEQQLRDTLHLLTKYFEYIPIVNLTDWYAKEGALIQKLNEQKIKPVLKFDLYEVSPFEAVKTSGVPKLFIHGEADWFIPPVALNLLYANAIGYKEQLIVPNAGHAEAFGVGGDVYTQKVLSFLESVYSMKSKMPVVAPDTNLLNNTSFDFTNTNFNGWETSTTFENTGFTNKALARNSYGEFVFKNSGKKDVVTAAKYNDGIRFYARYGYNDGLVGQNVPVVAGETYELSFNGKNETAAAFTRGNILYGIDSIKKDEGLSNNSNNVKKTLLYTADETKEAKVKVGGKLGYYAWYDLTDYAHIAVNKLNFVNTDRTPPQGLIIHSISTNNGICTVQGTGERNSKVLLENQLGEQKAIVETDNKGNFSLSLSKDLGTTLHLINMDIKGNKSQSNVFVFQ</sequence>
<gene>
    <name evidence="4" type="ORF">BCR26_11900</name>
</gene>
<feature type="chain" id="PRO_5009180567" description="Alpha/beta hydrolase" evidence="1">
    <location>
        <begin position="25"/>
        <end position="686"/>
    </location>
</feature>
<dbReference type="OrthoDB" id="9776685at2"/>
<protein>
    <recommendedName>
        <fullName evidence="6">Alpha/beta hydrolase</fullName>
    </recommendedName>
</protein>
<feature type="domain" description="Serine aminopeptidase S33" evidence="2">
    <location>
        <begin position="183"/>
        <end position="282"/>
    </location>
</feature>
<dbReference type="Pfam" id="PF17936">
    <property type="entry name" value="Big_6"/>
    <property type="match status" value="1"/>
</dbReference>
<evidence type="ECO:0000256" key="1">
    <source>
        <dbReference type="SAM" id="SignalP"/>
    </source>
</evidence>
<dbReference type="EMBL" id="MIEK01000016">
    <property type="protein sequence ID" value="OEH82738.1"/>
    <property type="molecule type" value="Genomic_DNA"/>
</dbReference>
<dbReference type="InterPro" id="IPR013783">
    <property type="entry name" value="Ig-like_fold"/>
</dbReference>
<evidence type="ECO:0000259" key="3">
    <source>
        <dbReference type="Pfam" id="PF17936"/>
    </source>
</evidence>
<dbReference type="SUPFAM" id="SSF53474">
    <property type="entry name" value="alpha/beta-Hydrolases"/>
    <property type="match status" value="1"/>
</dbReference>
<name>A0A1E5KY55_9ENTE</name>
<dbReference type="InterPro" id="IPR041498">
    <property type="entry name" value="Big_6"/>
</dbReference>
<keyword evidence="1" id="KW-0732">Signal</keyword>
<dbReference type="Pfam" id="PF12146">
    <property type="entry name" value="Hydrolase_4"/>
    <property type="match status" value="1"/>
</dbReference>
<evidence type="ECO:0000313" key="5">
    <source>
        <dbReference type="Proteomes" id="UP000095256"/>
    </source>
</evidence>
<dbReference type="PANTHER" id="PTHR43358:SF4">
    <property type="entry name" value="ALPHA_BETA HYDROLASE FOLD-1 DOMAIN-CONTAINING PROTEIN"/>
    <property type="match status" value="1"/>
</dbReference>
<keyword evidence="5" id="KW-1185">Reference proteome</keyword>
<dbReference type="AlphaFoldDB" id="A0A1E5KY55"/>
<proteinExistence type="predicted"/>